<dbReference type="AlphaFoldDB" id="A0A4Q9MDL8"/>
<evidence type="ECO:0000313" key="2">
    <source>
        <dbReference type="EMBL" id="TBU24508.1"/>
    </source>
</evidence>
<protein>
    <submittedName>
        <fullName evidence="2">Uncharacterized protein</fullName>
    </submittedName>
</protein>
<name>A0A4Q9MDL8_9APHY</name>
<accession>A0A4Q9MDL8</accession>
<evidence type="ECO:0000256" key="1">
    <source>
        <dbReference type="SAM" id="MobiDB-lite"/>
    </source>
</evidence>
<reference evidence="2" key="1">
    <citation type="submission" date="2019-01" db="EMBL/GenBank/DDBJ databases">
        <title>Draft genome sequences of three monokaryotic isolates of the white-rot basidiomycete fungus Dichomitus squalens.</title>
        <authorList>
            <consortium name="DOE Joint Genome Institute"/>
            <person name="Lopez S.C."/>
            <person name="Andreopoulos B."/>
            <person name="Pangilinan J."/>
            <person name="Lipzen A."/>
            <person name="Riley R."/>
            <person name="Ahrendt S."/>
            <person name="Ng V."/>
            <person name="Barry K."/>
            <person name="Daum C."/>
            <person name="Grigoriev I.V."/>
            <person name="Hilden K.S."/>
            <person name="Makela M.R."/>
            <person name="de Vries R.P."/>
        </authorList>
    </citation>
    <scope>NUCLEOTIDE SEQUENCE [LARGE SCALE GENOMIC DNA]</scope>
    <source>
        <strain evidence="2">OM18370.1</strain>
    </source>
</reference>
<dbReference type="Proteomes" id="UP000292957">
    <property type="component" value="Unassembled WGS sequence"/>
</dbReference>
<dbReference type="EMBL" id="ML143478">
    <property type="protein sequence ID" value="TBU24508.1"/>
    <property type="molecule type" value="Genomic_DNA"/>
</dbReference>
<gene>
    <name evidence="2" type="ORF">BD311DRAFT_671625</name>
</gene>
<proteinExistence type="predicted"/>
<sequence length="161" mass="17756">MPESKRSPAVARAFAPKFRVCFQYAAHHLTRCQPLRKWHRLKHHEVNISSTIEDILPNSGIPPASQVYMLEHMEGDSDVNTAILAQPRADSASEDRPSELPTSSPVVQQHDLGGTQRPRRRTAPTLDRNGIGCVWVGTIHSRVHGGAGLVGLPQLPRTPIL</sequence>
<feature type="region of interest" description="Disordered" evidence="1">
    <location>
        <begin position="87"/>
        <end position="127"/>
    </location>
</feature>
<organism evidence="2">
    <name type="scientific">Dichomitus squalens</name>
    <dbReference type="NCBI Taxonomy" id="114155"/>
    <lineage>
        <taxon>Eukaryota</taxon>
        <taxon>Fungi</taxon>
        <taxon>Dikarya</taxon>
        <taxon>Basidiomycota</taxon>
        <taxon>Agaricomycotina</taxon>
        <taxon>Agaricomycetes</taxon>
        <taxon>Polyporales</taxon>
        <taxon>Polyporaceae</taxon>
        <taxon>Dichomitus</taxon>
    </lineage>
</organism>